<gene>
    <name evidence="2" type="ORF">GCM10022255_074990</name>
</gene>
<sequence>MNSEPPEGSRARRDREAAEHVLGRPLSRQWPAGALPAGTRVRVVKDPEWDGPWQAEFLGVIDTVGAPEPVVHAMARPGELKYWVSFDTPQLDAAGDGLYRRAQIWDRYLRPAPPDSTKIPAG</sequence>
<reference evidence="3" key="1">
    <citation type="journal article" date="2019" name="Int. J. Syst. Evol. Microbiol.">
        <title>The Global Catalogue of Microorganisms (GCM) 10K type strain sequencing project: providing services to taxonomists for standard genome sequencing and annotation.</title>
        <authorList>
            <consortium name="The Broad Institute Genomics Platform"/>
            <consortium name="The Broad Institute Genome Sequencing Center for Infectious Disease"/>
            <person name="Wu L."/>
            <person name="Ma J."/>
        </authorList>
    </citation>
    <scope>NUCLEOTIDE SEQUENCE [LARGE SCALE GENOMIC DNA]</scope>
    <source>
        <strain evidence="3">JCM 17441</strain>
    </source>
</reference>
<proteinExistence type="predicted"/>
<dbReference type="Proteomes" id="UP001500620">
    <property type="component" value="Unassembled WGS sequence"/>
</dbReference>
<evidence type="ECO:0000256" key="1">
    <source>
        <dbReference type="SAM" id="MobiDB-lite"/>
    </source>
</evidence>
<evidence type="ECO:0000313" key="2">
    <source>
        <dbReference type="EMBL" id="GAA4257596.1"/>
    </source>
</evidence>
<dbReference type="RefSeq" id="WP_345134577.1">
    <property type="nucleotide sequence ID" value="NZ_BAABAT010000028.1"/>
</dbReference>
<protein>
    <recommendedName>
        <fullName evidence="4">Ferrous iron transport protein A</fullName>
    </recommendedName>
</protein>
<dbReference type="EMBL" id="BAABAT010000028">
    <property type="protein sequence ID" value="GAA4257596.1"/>
    <property type="molecule type" value="Genomic_DNA"/>
</dbReference>
<comment type="caution">
    <text evidence="2">The sequence shown here is derived from an EMBL/GenBank/DDBJ whole genome shotgun (WGS) entry which is preliminary data.</text>
</comment>
<organism evidence="2 3">
    <name type="scientific">Dactylosporangium darangshiense</name>
    <dbReference type="NCBI Taxonomy" id="579108"/>
    <lineage>
        <taxon>Bacteria</taxon>
        <taxon>Bacillati</taxon>
        <taxon>Actinomycetota</taxon>
        <taxon>Actinomycetes</taxon>
        <taxon>Micromonosporales</taxon>
        <taxon>Micromonosporaceae</taxon>
        <taxon>Dactylosporangium</taxon>
    </lineage>
</organism>
<accession>A0ABP8DJH1</accession>
<evidence type="ECO:0008006" key="4">
    <source>
        <dbReference type="Google" id="ProtNLM"/>
    </source>
</evidence>
<name>A0ABP8DJH1_9ACTN</name>
<feature type="compositionally biased region" description="Basic and acidic residues" evidence="1">
    <location>
        <begin position="7"/>
        <end position="22"/>
    </location>
</feature>
<feature type="region of interest" description="Disordered" evidence="1">
    <location>
        <begin position="1"/>
        <end position="30"/>
    </location>
</feature>
<keyword evidence="3" id="KW-1185">Reference proteome</keyword>
<evidence type="ECO:0000313" key="3">
    <source>
        <dbReference type="Proteomes" id="UP001500620"/>
    </source>
</evidence>